<name>A0AAN7GRA6_9PEZI</name>
<comment type="similarity">
    <text evidence="1">Belongs to the AB hydrolase superfamily. AB hydrolase 2 family.</text>
</comment>
<organism evidence="3 4">
    <name type="scientific">Podospora fimiseda</name>
    <dbReference type="NCBI Taxonomy" id="252190"/>
    <lineage>
        <taxon>Eukaryota</taxon>
        <taxon>Fungi</taxon>
        <taxon>Dikarya</taxon>
        <taxon>Ascomycota</taxon>
        <taxon>Pezizomycotina</taxon>
        <taxon>Sordariomycetes</taxon>
        <taxon>Sordariomycetidae</taxon>
        <taxon>Sordariales</taxon>
        <taxon>Podosporaceae</taxon>
        <taxon>Podospora</taxon>
    </lineage>
</organism>
<comment type="caution">
    <text evidence="3">The sequence shown here is derived from an EMBL/GenBank/DDBJ whole genome shotgun (WGS) entry which is preliminary data.</text>
</comment>
<proteinExistence type="inferred from homology"/>
<dbReference type="InterPro" id="IPR029058">
    <property type="entry name" value="AB_hydrolase_fold"/>
</dbReference>
<keyword evidence="4" id="KW-1185">Reference proteome</keyword>
<protein>
    <submittedName>
        <fullName evidence="3">Acyl-protein thioesterase</fullName>
    </submittedName>
</protein>
<feature type="domain" description="Phospholipase/carboxylesterase/thioesterase" evidence="2">
    <location>
        <begin position="7"/>
        <end position="227"/>
    </location>
</feature>
<dbReference type="GO" id="GO:0008474">
    <property type="term" value="F:palmitoyl-(protein) hydrolase activity"/>
    <property type="evidence" value="ECO:0007669"/>
    <property type="project" value="TreeGrafter"/>
</dbReference>
<dbReference type="Proteomes" id="UP001301958">
    <property type="component" value="Unassembled WGS sequence"/>
</dbReference>
<dbReference type="InterPro" id="IPR003140">
    <property type="entry name" value="PLipase/COase/thioEstase"/>
</dbReference>
<dbReference type="SUPFAM" id="SSF53474">
    <property type="entry name" value="alpha/beta-Hydrolases"/>
    <property type="match status" value="1"/>
</dbReference>
<reference evidence="3" key="1">
    <citation type="journal article" date="2023" name="Mol. Phylogenet. Evol.">
        <title>Genome-scale phylogeny and comparative genomics of the fungal order Sordariales.</title>
        <authorList>
            <person name="Hensen N."/>
            <person name="Bonometti L."/>
            <person name="Westerberg I."/>
            <person name="Brannstrom I.O."/>
            <person name="Guillou S."/>
            <person name="Cros-Aarteil S."/>
            <person name="Calhoun S."/>
            <person name="Haridas S."/>
            <person name="Kuo A."/>
            <person name="Mondo S."/>
            <person name="Pangilinan J."/>
            <person name="Riley R."/>
            <person name="LaButti K."/>
            <person name="Andreopoulos B."/>
            <person name="Lipzen A."/>
            <person name="Chen C."/>
            <person name="Yan M."/>
            <person name="Daum C."/>
            <person name="Ng V."/>
            <person name="Clum A."/>
            <person name="Steindorff A."/>
            <person name="Ohm R.A."/>
            <person name="Martin F."/>
            <person name="Silar P."/>
            <person name="Natvig D.O."/>
            <person name="Lalanne C."/>
            <person name="Gautier V."/>
            <person name="Ament-Velasquez S.L."/>
            <person name="Kruys A."/>
            <person name="Hutchinson M.I."/>
            <person name="Powell A.J."/>
            <person name="Barry K."/>
            <person name="Miller A.N."/>
            <person name="Grigoriev I.V."/>
            <person name="Debuchy R."/>
            <person name="Gladieux P."/>
            <person name="Hiltunen Thoren M."/>
            <person name="Johannesson H."/>
        </authorList>
    </citation>
    <scope>NUCLEOTIDE SEQUENCE</scope>
    <source>
        <strain evidence="3">CBS 990.96</strain>
    </source>
</reference>
<sequence>MPPLSTVTIPPNTPHTHTVVFLHGRGDTATNFQYAFTQWQDAQFRSLPDLFPFVKWVFPQSEIRPLARFPGARISQWFDTWDLANLSYKEELQIEGLKESVLSVKEILEKEVEELPGKDWGRLVIAGLSQGGATVVHVLISLEEKKLGGLMVFSGRMPFSGRSLDETREVLGLVGGGDDQNVKETPALVQHCIDDPMSRVENGRAVRDSLEGFGTKVEWREYDIGGHWFHSPDGIVDAAEWLSRFVFRDGQHRYD</sequence>
<dbReference type="Gene3D" id="3.40.50.1820">
    <property type="entry name" value="alpha/beta hydrolase"/>
    <property type="match status" value="1"/>
</dbReference>
<accession>A0AAN7GRA6</accession>
<dbReference type="Pfam" id="PF02230">
    <property type="entry name" value="Abhydrolase_2"/>
    <property type="match status" value="1"/>
</dbReference>
<gene>
    <name evidence="3" type="ORF">QBC38DRAFT_24978</name>
</gene>
<dbReference type="GO" id="GO:0005737">
    <property type="term" value="C:cytoplasm"/>
    <property type="evidence" value="ECO:0007669"/>
    <property type="project" value="TreeGrafter"/>
</dbReference>
<reference evidence="3" key="2">
    <citation type="submission" date="2023-05" db="EMBL/GenBank/DDBJ databases">
        <authorList>
            <consortium name="Lawrence Berkeley National Laboratory"/>
            <person name="Steindorff A."/>
            <person name="Hensen N."/>
            <person name="Bonometti L."/>
            <person name="Westerberg I."/>
            <person name="Brannstrom I.O."/>
            <person name="Guillou S."/>
            <person name="Cros-Aarteil S."/>
            <person name="Calhoun S."/>
            <person name="Haridas S."/>
            <person name="Kuo A."/>
            <person name="Mondo S."/>
            <person name="Pangilinan J."/>
            <person name="Riley R."/>
            <person name="Labutti K."/>
            <person name="Andreopoulos B."/>
            <person name="Lipzen A."/>
            <person name="Chen C."/>
            <person name="Yanf M."/>
            <person name="Daum C."/>
            <person name="Ng V."/>
            <person name="Clum A."/>
            <person name="Ohm R."/>
            <person name="Martin F."/>
            <person name="Silar P."/>
            <person name="Natvig D."/>
            <person name="Lalanne C."/>
            <person name="Gautier V."/>
            <person name="Ament-Velasquez S.L."/>
            <person name="Kruys A."/>
            <person name="Hutchinson M.I."/>
            <person name="Powell A.J."/>
            <person name="Barry K."/>
            <person name="Miller A.N."/>
            <person name="Grigoriev I.V."/>
            <person name="Debuchy R."/>
            <person name="Gladieux P."/>
            <person name="Thoren M.H."/>
            <person name="Johannesson H."/>
        </authorList>
    </citation>
    <scope>NUCLEOTIDE SEQUENCE</scope>
    <source>
        <strain evidence="3">CBS 990.96</strain>
    </source>
</reference>
<dbReference type="AlphaFoldDB" id="A0AAN7GRA6"/>
<evidence type="ECO:0000256" key="1">
    <source>
        <dbReference type="ARBA" id="ARBA00006499"/>
    </source>
</evidence>
<dbReference type="EMBL" id="MU865399">
    <property type="protein sequence ID" value="KAK4224237.1"/>
    <property type="molecule type" value="Genomic_DNA"/>
</dbReference>
<dbReference type="PANTHER" id="PTHR10655:SF63">
    <property type="entry name" value="PHOSPHOLIPASE_CARBOXYLESTERASE_THIOESTERASE DOMAIN-CONTAINING PROTEIN"/>
    <property type="match status" value="1"/>
</dbReference>
<dbReference type="InterPro" id="IPR050565">
    <property type="entry name" value="LYPA1-2/EST-like"/>
</dbReference>
<dbReference type="GO" id="GO:0052689">
    <property type="term" value="F:carboxylic ester hydrolase activity"/>
    <property type="evidence" value="ECO:0007669"/>
    <property type="project" value="TreeGrafter"/>
</dbReference>
<evidence type="ECO:0000313" key="3">
    <source>
        <dbReference type="EMBL" id="KAK4224237.1"/>
    </source>
</evidence>
<evidence type="ECO:0000313" key="4">
    <source>
        <dbReference type="Proteomes" id="UP001301958"/>
    </source>
</evidence>
<dbReference type="PANTHER" id="PTHR10655">
    <property type="entry name" value="LYSOPHOSPHOLIPASE-RELATED"/>
    <property type="match status" value="1"/>
</dbReference>
<evidence type="ECO:0000259" key="2">
    <source>
        <dbReference type="Pfam" id="PF02230"/>
    </source>
</evidence>